<evidence type="ECO:0000313" key="9">
    <source>
        <dbReference type="EMBL" id="CAG9806167.1"/>
    </source>
</evidence>
<evidence type="ECO:0000256" key="4">
    <source>
        <dbReference type="ARBA" id="ARBA00022692"/>
    </source>
</evidence>
<proteinExistence type="inferred from homology"/>
<dbReference type="EMBL" id="OU895878">
    <property type="protein sequence ID" value="CAG9806167.1"/>
    <property type="molecule type" value="Genomic_DNA"/>
</dbReference>
<feature type="transmembrane region" description="Helical" evidence="8">
    <location>
        <begin position="412"/>
        <end position="430"/>
    </location>
</feature>
<name>A0A9N9RZT6_9DIPT</name>
<keyword evidence="10" id="KW-1185">Reference proteome</keyword>
<dbReference type="GO" id="GO:0000139">
    <property type="term" value="C:Golgi membrane"/>
    <property type="evidence" value="ECO:0007669"/>
    <property type="project" value="TreeGrafter"/>
</dbReference>
<comment type="subcellular location">
    <subcellularLocation>
        <location evidence="1">Membrane</location>
        <topology evidence="1">Multi-pass membrane protein</topology>
    </subcellularLocation>
</comment>
<evidence type="ECO:0000256" key="1">
    <source>
        <dbReference type="ARBA" id="ARBA00004141"/>
    </source>
</evidence>
<dbReference type="Proteomes" id="UP001153620">
    <property type="component" value="Chromosome 2"/>
</dbReference>
<reference evidence="9" key="2">
    <citation type="submission" date="2022-10" db="EMBL/GenBank/DDBJ databases">
        <authorList>
            <consortium name="ENA_rothamsted_submissions"/>
            <consortium name="culmorum"/>
            <person name="King R."/>
        </authorList>
    </citation>
    <scope>NUCLEOTIDE SEQUENCE</scope>
</reference>
<feature type="transmembrane region" description="Helical" evidence="8">
    <location>
        <begin position="356"/>
        <end position="376"/>
    </location>
</feature>
<feature type="transmembrane region" description="Helical" evidence="8">
    <location>
        <begin position="172"/>
        <end position="191"/>
    </location>
</feature>
<keyword evidence="3" id="KW-0813">Transport</keyword>
<evidence type="ECO:0000256" key="7">
    <source>
        <dbReference type="ARBA" id="ARBA00039668"/>
    </source>
</evidence>
<keyword evidence="5 8" id="KW-1133">Transmembrane helix</keyword>
<keyword evidence="4 8" id="KW-0812">Transmembrane</keyword>
<evidence type="ECO:0000256" key="3">
    <source>
        <dbReference type="ARBA" id="ARBA00022448"/>
    </source>
</evidence>
<feature type="transmembrane region" description="Helical" evidence="8">
    <location>
        <begin position="255"/>
        <end position="276"/>
    </location>
</feature>
<comment type="similarity">
    <text evidence="2">Belongs to the nucleotide-sugar transporter family. SLC35B subfamily.</text>
</comment>
<dbReference type="AlphaFoldDB" id="A0A9N9RZT6"/>
<dbReference type="GO" id="GO:0046964">
    <property type="term" value="F:3'-phosphoadenosine 5'-phosphosulfate transmembrane transporter activity"/>
    <property type="evidence" value="ECO:0007669"/>
    <property type="project" value="TreeGrafter"/>
</dbReference>
<dbReference type="PANTHER" id="PTHR10778">
    <property type="entry name" value="SOLUTE CARRIER FAMILY 35 MEMBER B"/>
    <property type="match status" value="1"/>
</dbReference>
<reference evidence="9" key="1">
    <citation type="submission" date="2022-01" db="EMBL/GenBank/DDBJ databases">
        <authorList>
            <person name="King R."/>
        </authorList>
    </citation>
    <scope>NUCLEOTIDE SEQUENCE</scope>
</reference>
<feature type="transmembrane region" description="Helical" evidence="8">
    <location>
        <begin position="383"/>
        <end position="406"/>
    </location>
</feature>
<gene>
    <name evidence="9" type="ORF">CHIRRI_LOCUS9030</name>
</gene>
<keyword evidence="6 8" id="KW-0472">Membrane</keyword>
<evidence type="ECO:0000313" key="10">
    <source>
        <dbReference type="Proteomes" id="UP001153620"/>
    </source>
</evidence>
<dbReference type="Pfam" id="PF08449">
    <property type="entry name" value="UAA"/>
    <property type="match status" value="1"/>
</dbReference>
<feature type="transmembrane region" description="Helical" evidence="8">
    <location>
        <begin position="323"/>
        <end position="344"/>
    </location>
</feature>
<dbReference type="OrthoDB" id="10035043at2759"/>
<accession>A0A9N9RZT6</accession>
<dbReference type="InterPro" id="IPR013657">
    <property type="entry name" value="SCL35B1-4/HUT1"/>
</dbReference>
<feature type="transmembrane region" description="Helical" evidence="8">
    <location>
        <begin position="55"/>
        <end position="80"/>
    </location>
</feature>
<protein>
    <recommendedName>
        <fullName evidence="7">Adenosine 3'-phospho 5'-phosphosulfate transporter 1</fullName>
    </recommendedName>
</protein>
<dbReference type="GO" id="GO:0005789">
    <property type="term" value="C:endoplasmic reticulum membrane"/>
    <property type="evidence" value="ECO:0007669"/>
    <property type="project" value="TreeGrafter"/>
</dbReference>
<evidence type="ECO:0000256" key="5">
    <source>
        <dbReference type="ARBA" id="ARBA00022989"/>
    </source>
</evidence>
<feature type="transmembrane region" description="Helical" evidence="8">
    <location>
        <begin position="9"/>
        <end position="29"/>
    </location>
</feature>
<organism evidence="9 10">
    <name type="scientific">Chironomus riparius</name>
    <dbReference type="NCBI Taxonomy" id="315576"/>
    <lineage>
        <taxon>Eukaryota</taxon>
        <taxon>Metazoa</taxon>
        <taxon>Ecdysozoa</taxon>
        <taxon>Arthropoda</taxon>
        <taxon>Hexapoda</taxon>
        <taxon>Insecta</taxon>
        <taxon>Pterygota</taxon>
        <taxon>Neoptera</taxon>
        <taxon>Endopterygota</taxon>
        <taxon>Diptera</taxon>
        <taxon>Nematocera</taxon>
        <taxon>Chironomoidea</taxon>
        <taxon>Chironomidae</taxon>
        <taxon>Chironominae</taxon>
        <taxon>Chironomus</taxon>
    </lineage>
</organism>
<evidence type="ECO:0000256" key="8">
    <source>
        <dbReference type="SAM" id="Phobius"/>
    </source>
</evidence>
<sequence>MRNIVPDCIIISIIIGTFLIIYFIINIFYEFLAGENNQNLTLSQLTEGVSKEYTWALRLTINCIGYSALIVPGFLIYQYVKRVHYLDRSEKTFLSSIVKACFGENEKYDLLQSSSASKSVNKALVRECVLLSYCFVGLMGSYLTWGVLQEKIMTREYIDENGKKSFFKDSQFLVFSNRLLAFCIAISYLYLKQQTRHRAPLFKYSYASFSNVLSAWLQYEALKFISFPTQVLAKSCKLVPVMIMGKVVSRNKYEFYEYVVAIGISTGMILFLSGSYDQSKHTPSTTITGMFLLVLYMIFDSFTSNWQSEIFKTYGITSIQMMCGVNLFSSMFTAASLLVQGGFSEGISFASEHPKFLIDCVILSISSAVGQLFIFYTIAKFGAIVFTIIMTLRQAIAILLSCLIYQHQISALGIFGIIVVFAAVFLRVYCSHRIKILRRKHELLKQRLHV</sequence>
<feature type="transmembrane region" description="Helical" evidence="8">
    <location>
        <begin position="128"/>
        <end position="148"/>
    </location>
</feature>
<evidence type="ECO:0000256" key="6">
    <source>
        <dbReference type="ARBA" id="ARBA00023136"/>
    </source>
</evidence>
<dbReference type="PANTHER" id="PTHR10778:SF13">
    <property type="entry name" value="ADENOSINE 3'-PHOSPHO 5'-PHOSPHOSULFATE TRANSPORTER 1"/>
    <property type="match status" value="1"/>
</dbReference>
<evidence type="ECO:0000256" key="2">
    <source>
        <dbReference type="ARBA" id="ARBA00010694"/>
    </source>
</evidence>
<feature type="transmembrane region" description="Helical" evidence="8">
    <location>
        <begin position="282"/>
        <end position="302"/>
    </location>
</feature>